<dbReference type="Pfam" id="PF02899">
    <property type="entry name" value="Phage_int_SAM_1"/>
    <property type="match status" value="1"/>
</dbReference>
<evidence type="ECO:0000256" key="1">
    <source>
        <dbReference type="ARBA" id="ARBA00008857"/>
    </source>
</evidence>
<dbReference type="Pfam" id="PF00589">
    <property type="entry name" value="Phage_integrase"/>
    <property type="match status" value="1"/>
</dbReference>
<dbReference type="InterPro" id="IPR004107">
    <property type="entry name" value="Integrase_SAM-like_N"/>
</dbReference>
<evidence type="ECO:0000256" key="4">
    <source>
        <dbReference type="ARBA" id="ARBA00023172"/>
    </source>
</evidence>
<keyword evidence="2" id="KW-0229">DNA integration</keyword>
<evidence type="ECO:0000256" key="2">
    <source>
        <dbReference type="ARBA" id="ARBA00022908"/>
    </source>
</evidence>
<dbReference type="Proteomes" id="UP001589867">
    <property type="component" value="Unassembled WGS sequence"/>
</dbReference>
<evidence type="ECO:0000313" key="8">
    <source>
        <dbReference type="EMBL" id="MFC0532052.1"/>
    </source>
</evidence>
<dbReference type="SUPFAM" id="SSF56349">
    <property type="entry name" value="DNA breaking-rejoining enzymes"/>
    <property type="match status" value="1"/>
</dbReference>
<comment type="similarity">
    <text evidence="1">Belongs to the 'phage' integrase family.</text>
</comment>
<comment type="caution">
    <text evidence="8">The sequence shown here is derived from an EMBL/GenBank/DDBJ whole genome shotgun (WGS) entry which is preliminary data.</text>
</comment>
<dbReference type="PANTHER" id="PTHR30349">
    <property type="entry name" value="PHAGE INTEGRASE-RELATED"/>
    <property type="match status" value="1"/>
</dbReference>
<keyword evidence="3 5" id="KW-0238">DNA-binding</keyword>
<name>A0ABV6MC92_9ACTN</name>
<evidence type="ECO:0000259" key="6">
    <source>
        <dbReference type="PROSITE" id="PS51898"/>
    </source>
</evidence>
<protein>
    <submittedName>
        <fullName evidence="8">Tyrosine-type recombinase/integrase</fullName>
    </submittedName>
</protein>
<evidence type="ECO:0000259" key="7">
    <source>
        <dbReference type="PROSITE" id="PS51900"/>
    </source>
</evidence>
<feature type="domain" description="Core-binding (CB)" evidence="7">
    <location>
        <begin position="43"/>
        <end position="125"/>
    </location>
</feature>
<dbReference type="Gene3D" id="1.10.150.130">
    <property type="match status" value="1"/>
</dbReference>
<dbReference type="Gene3D" id="1.10.443.10">
    <property type="entry name" value="Intergrase catalytic core"/>
    <property type="match status" value="1"/>
</dbReference>
<dbReference type="InterPro" id="IPR010998">
    <property type="entry name" value="Integrase_recombinase_N"/>
</dbReference>
<dbReference type="InterPro" id="IPR044068">
    <property type="entry name" value="CB"/>
</dbReference>
<evidence type="ECO:0000256" key="5">
    <source>
        <dbReference type="PROSITE-ProRule" id="PRU01248"/>
    </source>
</evidence>
<dbReference type="EMBL" id="JBHLUH010000064">
    <property type="protein sequence ID" value="MFC0532052.1"/>
    <property type="molecule type" value="Genomic_DNA"/>
</dbReference>
<organism evidence="8 9">
    <name type="scientific">Phytohabitans kaempferiae</name>
    <dbReference type="NCBI Taxonomy" id="1620943"/>
    <lineage>
        <taxon>Bacteria</taxon>
        <taxon>Bacillati</taxon>
        <taxon>Actinomycetota</taxon>
        <taxon>Actinomycetes</taxon>
        <taxon>Micromonosporales</taxon>
        <taxon>Micromonosporaceae</taxon>
    </lineage>
</organism>
<proteinExistence type="inferred from homology"/>
<dbReference type="RefSeq" id="WP_377257531.1">
    <property type="nucleotide sequence ID" value="NZ_JBHLUH010000064.1"/>
</dbReference>
<gene>
    <name evidence="8" type="ORF">ACFFIA_30815</name>
</gene>
<dbReference type="PANTHER" id="PTHR30349:SF41">
    <property type="entry name" value="INTEGRASE_RECOMBINASE PROTEIN MJ0367-RELATED"/>
    <property type="match status" value="1"/>
</dbReference>
<dbReference type="InterPro" id="IPR002104">
    <property type="entry name" value="Integrase_catalytic"/>
</dbReference>
<sequence>MHDAAVKRVRLVGAEGGVGRGGLAGAAQLQLVSGVVQLRPEDAMVDAMLKGWRAQQAARGLREDTITPRERLVRRFLEFTNEYPWNWAPSHVDEWTQSLTSESHLAPSTIRGYQTDLRLFSEYLTDGRYGWAVECEKAFGTFPVAICHEWNTIAHLNEYEGRPEARPMTREELQLFLDFADEQVERAVSSKRKGALAAYRDATLFKVIYGWGLRRTETSKLDLVDFGRNPAAPEFGRYGMLHVRYGKAVRGQPPRRRNIAAVMGWAVEALADYVENIRPRFGCEDHPALWVTERGGRVKPAEINARFVSYRDALGLPKELSPHSLRHSYVTHLTEDGVDRRFIQEQVGHRCDTSTAIYTHVSGDFMNTALRKALTPAFTGTG</sequence>
<dbReference type="PROSITE" id="PS51900">
    <property type="entry name" value="CB"/>
    <property type="match status" value="1"/>
</dbReference>
<keyword evidence="9" id="KW-1185">Reference proteome</keyword>
<keyword evidence="4" id="KW-0233">DNA recombination</keyword>
<reference evidence="8 9" key="1">
    <citation type="submission" date="2024-09" db="EMBL/GenBank/DDBJ databases">
        <authorList>
            <person name="Sun Q."/>
            <person name="Mori K."/>
        </authorList>
    </citation>
    <scope>NUCLEOTIDE SEQUENCE [LARGE SCALE GENOMIC DNA]</scope>
    <source>
        <strain evidence="8 9">TBRC 3947</strain>
    </source>
</reference>
<evidence type="ECO:0000313" key="9">
    <source>
        <dbReference type="Proteomes" id="UP001589867"/>
    </source>
</evidence>
<feature type="domain" description="Tyr recombinase" evidence="6">
    <location>
        <begin position="163"/>
        <end position="371"/>
    </location>
</feature>
<dbReference type="InterPro" id="IPR013762">
    <property type="entry name" value="Integrase-like_cat_sf"/>
</dbReference>
<dbReference type="InterPro" id="IPR011010">
    <property type="entry name" value="DNA_brk_join_enz"/>
</dbReference>
<accession>A0ABV6MC92</accession>
<evidence type="ECO:0000256" key="3">
    <source>
        <dbReference type="ARBA" id="ARBA00023125"/>
    </source>
</evidence>
<dbReference type="InterPro" id="IPR050090">
    <property type="entry name" value="Tyrosine_recombinase_XerCD"/>
</dbReference>
<dbReference type="PROSITE" id="PS51898">
    <property type="entry name" value="TYR_RECOMBINASE"/>
    <property type="match status" value="1"/>
</dbReference>